<dbReference type="EMBL" id="BAABCA010000001">
    <property type="protein sequence ID" value="GAA4230501.1"/>
    <property type="molecule type" value="Genomic_DNA"/>
</dbReference>
<proteinExistence type="predicted"/>
<sequence length="150" mass="17306">MPIVLQKVIINCKMKNKILLKNVKFWIDRNVIHCDFSSKFDKKLHKAEIENLFITIISAFSNGKYKPLLIDLTGLDSKKAIDLYKLLSSSTKIDSYALSESFIVKSFKVKLFLELYKLISTKILPNNISTNLTGALQYSNKKYIEFNAYK</sequence>
<gene>
    <name evidence="1" type="ORF">GCM10022291_00830</name>
</gene>
<name>A0ABP8BZ04_9FLAO</name>
<reference evidence="2" key="1">
    <citation type="journal article" date="2019" name="Int. J. Syst. Evol. Microbiol.">
        <title>The Global Catalogue of Microorganisms (GCM) 10K type strain sequencing project: providing services to taxonomists for standard genome sequencing and annotation.</title>
        <authorList>
            <consortium name="The Broad Institute Genomics Platform"/>
            <consortium name="The Broad Institute Genome Sequencing Center for Infectious Disease"/>
            <person name="Wu L."/>
            <person name="Ma J."/>
        </authorList>
    </citation>
    <scope>NUCLEOTIDE SEQUENCE [LARGE SCALE GENOMIC DNA]</scope>
    <source>
        <strain evidence="2">JCM 17630</strain>
    </source>
</reference>
<keyword evidence="2" id="KW-1185">Reference proteome</keyword>
<comment type="caution">
    <text evidence="1">The sequence shown here is derived from an EMBL/GenBank/DDBJ whole genome shotgun (WGS) entry which is preliminary data.</text>
</comment>
<dbReference type="Proteomes" id="UP001501496">
    <property type="component" value="Unassembled WGS sequence"/>
</dbReference>
<accession>A0ABP8BZ04</accession>
<organism evidence="1 2">
    <name type="scientific">Postechiella marina</name>
    <dbReference type="NCBI Taxonomy" id="943941"/>
    <lineage>
        <taxon>Bacteria</taxon>
        <taxon>Pseudomonadati</taxon>
        <taxon>Bacteroidota</taxon>
        <taxon>Flavobacteriia</taxon>
        <taxon>Flavobacteriales</taxon>
        <taxon>Flavobacteriaceae</taxon>
        <taxon>Postechiella</taxon>
    </lineage>
</organism>
<evidence type="ECO:0000313" key="1">
    <source>
        <dbReference type="EMBL" id="GAA4230501.1"/>
    </source>
</evidence>
<protein>
    <submittedName>
        <fullName evidence="1">Uncharacterized protein</fullName>
    </submittedName>
</protein>
<evidence type="ECO:0000313" key="2">
    <source>
        <dbReference type="Proteomes" id="UP001501496"/>
    </source>
</evidence>